<dbReference type="Pfam" id="PF20408">
    <property type="entry name" value="Abhydrolase_11"/>
    <property type="match status" value="1"/>
</dbReference>
<proteinExistence type="predicted"/>
<name>A0A327WY10_9GAMM</name>
<dbReference type="GO" id="GO:0016787">
    <property type="term" value="F:hydrolase activity"/>
    <property type="evidence" value="ECO:0007669"/>
    <property type="project" value="UniProtKB-KW"/>
</dbReference>
<dbReference type="Proteomes" id="UP000249203">
    <property type="component" value="Unassembled WGS sequence"/>
</dbReference>
<dbReference type="SUPFAM" id="SSF53474">
    <property type="entry name" value="alpha/beta-Hydrolases"/>
    <property type="match status" value="1"/>
</dbReference>
<dbReference type="EMBL" id="PIPK01000008">
    <property type="protein sequence ID" value="RUO23705.1"/>
    <property type="molecule type" value="Genomic_DNA"/>
</dbReference>
<evidence type="ECO:0000313" key="2">
    <source>
        <dbReference type="EMBL" id="RAJ96549.1"/>
    </source>
</evidence>
<evidence type="ECO:0000259" key="1">
    <source>
        <dbReference type="Pfam" id="PF20408"/>
    </source>
</evidence>
<dbReference type="InterPro" id="IPR029058">
    <property type="entry name" value="AB_hydrolase_fold"/>
</dbReference>
<dbReference type="Proteomes" id="UP000287865">
    <property type="component" value="Unassembled WGS sequence"/>
</dbReference>
<dbReference type="InterPro" id="IPR046879">
    <property type="entry name" value="KANL3/Tex30_Abhydrolase"/>
</dbReference>
<protein>
    <submittedName>
        <fullName evidence="3">Alpha/beta hydrolase</fullName>
    </submittedName>
</protein>
<sequence length="221" mass="24924">MEFASDPIWQQLEGPDDGPLVIFTHGAGAGPQSEFMQAISHHLVAEGIGVFRFEFEYMSQVRIQQRKRPPSRQPKLQQELASVVSTIKQQQPNRSLWLMGKSMGARVAFQVADALEVEGCIGLGFPFHPAAKPDRIRTHELANQRAHNLVVQGERDALGHREFVATQSLPSNLYTHWVPAADHDLVPLKSSQITAQQSWYLIALQVAHFIKDPEWRLSLYQ</sequence>
<evidence type="ECO:0000313" key="4">
    <source>
        <dbReference type="Proteomes" id="UP000249203"/>
    </source>
</evidence>
<gene>
    <name evidence="2" type="ORF">B0I24_108128</name>
    <name evidence="3" type="ORF">CWE07_09320</name>
</gene>
<dbReference type="InterPro" id="IPR026555">
    <property type="entry name" value="NSL3/Tex30"/>
</dbReference>
<organism evidence="2 4">
    <name type="scientific">Aliidiomarina maris</name>
    <dbReference type="NCBI Taxonomy" id="531312"/>
    <lineage>
        <taxon>Bacteria</taxon>
        <taxon>Pseudomonadati</taxon>
        <taxon>Pseudomonadota</taxon>
        <taxon>Gammaproteobacteria</taxon>
        <taxon>Alteromonadales</taxon>
        <taxon>Idiomarinaceae</taxon>
        <taxon>Aliidiomarina</taxon>
    </lineage>
</organism>
<evidence type="ECO:0000313" key="3">
    <source>
        <dbReference type="EMBL" id="RUO23705.1"/>
    </source>
</evidence>
<dbReference type="EMBL" id="QLMD01000008">
    <property type="protein sequence ID" value="RAJ96549.1"/>
    <property type="molecule type" value="Genomic_DNA"/>
</dbReference>
<keyword evidence="3" id="KW-0378">Hydrolase</keyword>
<reference evidence="3 5" key="1">
    <citation type="journal article" date="2018" name="Front. Microbiol.">
        <title>Genome-Based Analysis Reveals the Taxonomy and Diversity of the Family Idiomarinaceae.</title>
        <authorList>
            <person name="Liu Y."/>
            <person name="Lai Q."/>
            <person name="Shao Z."/>
        </authorList>
    </citation>
    <scope>NUCLEOTIDE SEQUENCE [LARGE SCALE GENOMIC DNA]</scope>
    <source>
        <strain evidence="3 5">CF12-14</strain>
    </source>
</reference>
<dbReference type="PANTHER" id="PTHR13136">
    <property type="entry name" value="TESTIS DEVELOPMENT PROTEIN PRTD"/>
    <property type="match status" value="1"/>
</dbReference>
<feature type="domain" description="KANL3/Tex30 alpha/beta hydrolase-like" evidence="1">
    <location>
        <begin position="20"/>
        <end position="211"/>
    </location>
</feature>
<dbReference type="AlphaFoldDB" id="A0A327WY10"/>
<dbReference type="RefSeq" id="WP_111569716.1">
    <property type="nucleotide sequence ID" value="NZ_PIPK01000008.1"/>
</dbReference>
<dbReference type="Gene3D" id="3.40.50.1820">
    <property type="entry name" value="alpha/beta hydrolase"/>
    <property type="match status" value="1"/>
</dbReference>
<dbReference type="OrthoDB" id="652634at2"/>
<comment type="caution">
    <text evidence="2">The sequence shown here is derived from an EMBL/GenBank/DDBJ whole genome shotgun (WGS) entry which is preliminary data.</text>
</comment>
<reference evidence="2 4" key="2">
    <citation type="submission" date="2018-06" db="EMBL/GenBank/DDBJ databases">
        <title>Genomic Encyclopedia of Type Strains, Phase III (KMG-III): the genomes of soil and plant-associated and newly described type strains.</title>
        <authorList>
            <person name="Whitman W."/>
        </authorList>
    </citation>
    <scope>NUCLEOTIDE SEQUENCE [LARGE SCALE GENOMIC DNA]</scope>
    <source>
        <strain evidence="2 4">CGMCC 1.15366</strain>
    </source>
</reference>
<evidence type="ECO:0000313" key="5">
    <source>
        <dbReference type="Proteomes" id="UP000287865"/>
    </source>
</evidence>
<dbReference type="PANTHER" id="PTHR13136:SF11">
    <property type="entry name" value="TESTIS-EXPRESSED PROTEIN 30"/>
    <property type="match status" value="1"/>
</dbReference>
<keyword evidence="5" id="KW-1185">Reference proteome</keyword>
<accession>A0A327WY10</accession>